<organism evidence="6 7">
    <name type="scientific">Cyclocybe aegerita</name>
    <name type="common">Black poplar mushroom</name>
    <name type="synonym">Agrocybe aegerita</name>
    <dbReference type="NCBI Taxonomy" id="1973307"/>
    <lineage>
        <taxon>Eukaryota</taxon>
        <taxon>Fungi</taxon>
        <taxon>Dikarya</taxon>
        <taxon>Basidiomycota</taxon>
        <taxon>Agaricomycotina</taxon>
        <taxon>Agaricomycetes</taxon>
        <taxon>Agaricomycetidae</taxon>
        <taxon>Agaricales</taxon>
        <taxon>Agaricineae</taxon>
        <taxon>Bolbitiaceae</taxon>
        <taxon>Cyclocybe</taxon>
    </lineage>
</organism>
<keyword evidence="3" id="KW-0788">Thiol protease</keyword>
<proteinExistence type="inferred from homology"/>
<keyword evidence="2" id="KW-0053">Apoptosis</keyword>
<dbReference type="SUPFAM" id="SSF52129">
    <property type="entry name" value="Caspase-like"/>
    <property type="match status" value="1"/>
</dbReference>
<dbReference type="GO" id="GO:0006915">
    <property type="term" value="P:apoptotic process"/>
    <property type="evidence" value="ECO:0007669"/>
    <property type="project" value="UniProtKB-KW"/>
</dbReference>
<dbReference type="Proteomes" id="UP000467700">
    <property type="component" value="Unassembled WGS sequence"/>
</dbReference>
<name>A0A8S0W3F1_CYCAE</name>
<dbReference type="Pfam" id="PF00656">
    <property type="entry name" value="Peptidase_C14"/>
    <property type="match status" value="1"/>
</dbReference>
<dbReference type="PANTHER" id="PTHR48104:SF30">
    <property type="entry name" value="METACASPASE-1"/>
    <property type="match status" value="1"/>
</dbReference>
<evidence type="ECO:0000256" key="1">
    <source>
        <dbReference type="ARBA" id="ARBA00009005"/>
    </source>
</evidence>
<evidence type="ECO:0000313" key="6">
    <source>
        <dbReference type="EMBL" id="CAA7268645.1"/>
    </source>
</evidence>
<comment type="similarity">
    <text evidence="1">Belongs to the peptidase C14B family.</text>
</comment>
<dbReference type="Gene3D" id="3.40.50.1460">
    <property type="match status" value="1"/>
</dbReference>
<dbReference type="PROSITE" id="PS50208">
    <property type="entry name" value="CASPASE_P20"/>
    <property type="match status" value="1"/>
</dbReference>
<reference evidence="6 7" key="1">
    <citation type="submission" date="2020-01" db="EMBL/GenBank/DDBJ databases">
        <authorList>
            <person name="Gupta K D."/>
        </authorList>
    </citation>
    <scope>NUCLEOTIDE SEQUENCE [LARGE SCALE GENOMIC DNA]</scope>
</reference>
<keyword evidence="3" id="KW-0378">Hydrolase</keyword>
<gene>
    <name evidence="6" type="ORF">AAE3_LOCUS10717</name>
</gene>
<evidence type="ECO:0000313" key="7">
    <source>
        <dbReference type="Proteomes" id="UP000467700"/>
    </source>
</evidence>
<dbReference type="InterPro" id="IPR029030">
    <property type="entry name" value="Caspase-like_dom_sf"/>
</dbReference>
<feature type="region of interest" description="Disordered" evidence="4">
    <location>
        <begin position="180"/>
        <end position="209"/>
    </location>
</feature>
<evidence type="ECO:0000256" key="4">
    <source>
        <dbReference type="SAM" id="MobiDB-lite"/>
    </source>
</evidence>
<comment type="caution">
    <text evidence="6">The sequence shown here is derived from an EMBL/GenBank/DDBJ whole genome shotgun (WGS) entry which is preliminary data.</text>
</comment>
<evidence type="ECO:0000259" key="5">
    <source>
        <dbReference type="PROSITE" id="PS50208"/>
    </source>
</evidence>
<dbReference type="PANTHER" id="PTHR48104">
    <property type="entry name" value="METACASPASE-4"/>
    <property type="match status" value="1"/>
</dbReference>
<dbReference type="InterPro" id="IPR011600">
    <property type="entry name" value="Pept_C14_caspase"/>
</dbReference>
<dbReference type="EMBL" id="CACVBS010000068">
    <property type="protein sequence ID" value="CAA7268645.1"/>
    <property type="molecule type" value="Genomic_DNA"/>
</dbReference>
<dbReference type="GO" id="GO:0004197">
    <property type="term" value="F:cysteine-type endopeptidase activity"/>
    <property type="evidence" value="ECO:0007669"/>
    <property type="project" value="InterPro"/>
</dbReference>
<evidence type="ECO:0000256" key="2">
    <source>
        <dbReference type="ARBA" id="ARBA00022703"/>
    </source>
</evidence>
<dbReference type="GO" id="GO:0005737">
    <property type="term" value="C:cytoplasm"/>
    <property type="evidence" value="ECO:0007669"/>
    <property type="project" value="TreeGrafter"/>
</dbReference>
<protein>
    <recommendedName>
        <fullName evidence="5">Caspase family p20 domain-containing protein</fullName>
    </recommendedName>
</protein>
<dbReference type="InterPro" id="IPR001309">
    <property type="entry name" value="Pept_C14_p20"/>
</dbReference>
<accession>A0A8S0W3F1</accession>
<sequence>MSSLAPHFERTTVFRQMTPPILSMVIGNDKYLSDKYTNLNGAVADANHFESYLRGLGTTIIDIISLRNASRWDILNGFRSLQNNYPNWKEDAAIIVFYAGHGARTAKPKEWVDWETSTGEVEMLCPSDIGMLDGPSVVEGIYDRTISALLNQLAAAMGPNITLIMDCCCSGGITRGDSDSDIYVPRGIEDPPPASPKSDQDIFSSDSRGAAADGSLGKLYQSHVLLAACGQEENAYEDPKTNRGYFTTHLLSILEDVDAGSLTYTSLVHKLSLATKLQTPRCEGHGVTWRLFNNHLSGSDWSFILTRRDDRNMFILDAGIAQGITVGSRLSAHSTNIIGFKSEGEFEVKSVTMLSSTLEVISPQPPVQLPDLLYSRLVYTSGSQIKVYCRKRRWLEFTFPPQVRNESGILVVDDPWSCDLELVVSHGKVSFRPRHELVTPHLEKKVRYEVDVNDSDTVRNVVCSSRVFYYHLTRPVLGEFPHARIELKELDYVASAEVAATEEPPLMPTGDNLLRNEPATIVVDEEAVYGMTIANQSDYRLYPFVFYFDPTKLTIGE</sequence>
<evidence type="ECO:0000256" key="3">
    <source>
        <dbReference type="ARBA" id="ARBA00022807"/>
    </source>
</evidence>
<dbReference type="OrthoDB" id="3223806at2759"/>
<dbReference type="InterPro" id="IPR050452">
    <property type="entry name" value="Metacaspase"/>
</dbReference>
<keyword evidence="7" id="KW-1185">Reference proteome</keyword>
<keyword evidence="3" id="KW-0645">Protease</keyword>
<dbReference type="GO" id="GO:0006508">
    <property type="term" value="P:proteolysis"/>
    <property type="evidence" value="ECO:0007669"/>
    <property type="project" value="InterPro"/>
</dbReference>
<feature type="domain" description="Caspase family p20" evidence="5">
    <location>
        <begin position="22"/>
        <end position="102"/>
    </location>
</feature>
<dbReference type="AlphaFoldDB" id="A0A8S0W3F1"/>